<proteinExistence type="predicted"/>
<keyword evidence="2" id="KW-0067">ATP-binding</keyword>
<evidence type="ECO:0000256" key="2">
    <source>
        <dbReference type="ARBA" id="ARBA00022840"/>
    </source>
</evidence>
<dbReference type="STRING" id="1121420.SAMN02746098_03946"/>
<keyword evidence="1" id="KW-0547">Nucleotide-binding</keyword>
<dbReference type="AlphaFoldDB" id="A0A1M6AGZ0"/>
<dbReference type="InterPro" id="IPR027417">
    <property type="entry name" value="P-loop_NTPase"/>
</dbReference>
<dbReference type="EMBL" id="FQXJ01000017">
    <property type="protein sequence ID" value="SHI35682.1"/>
    <property type="molecule type" value="Genomic_DNA"/>
</dbReference>
<keyword evidence="5" id="KW-1185">Reference proteome</keyword>
<sequence>MFAHAIHGTSLRLDKPFIKVNCAAIPEILLESEFFGHEKGAFTGALKTKLGKMELERVGGSQTIKVDVRVIAATNRNLLHLKLQIWFASKLYYFKVQLESAKQKDEKIFTNKNQKSY</sequence>
<feature type="domain" description="Sigma-54 factor interaction" evidence="3">
    <location>
        <begin position="1"/>
        <end position="93"/>
    </location>
</feature>
<dbReference type="GO" id="GO:0005524">
    <property type="term" value="F:ATP binding"/>
    <property type="evidence" value="ECO:0007669"/>
    <property type="project" value="UniProtKB-KW"/>
</dbReference>
<organism evidence="4 5">
    <name type="scientific">Desulfosporosinus lacus DSM 15449</name>
    <dbReference type="NCBI Taxonomy" id="1121420"/>
    <lineage>
        <taxon>Bacteria</taxon>
        <taxon>Bacillati</taxon>
        <taxon>Bacillota</taxon>
        <taxon>Clostridia</taxon>
        <taxon>Eubacteriales</taxon>
        <taxon>Desulfitobacteriaceae</taxon>
        <taxon>Desulfosporosinus</taxon>
    </lineage>
</organism>
<evidence type="ECO:0000313" key="5">
    <source>
        <dbReference type="Proteomes" id="UP000183954"/>
    </source>
</evidence>
<gene>
    <name evidence="4" type="ORF">SAMN02746098_03946</name>
</gene>
<evidence type="ECO:0000256" key="1">
    <source>
        <dbReference type="ARBA" id="ARBA00022741"/>
    </source>
</evidence>
<dbReference type="Gene3D" id="3.40.50.300">
    <property type="entry name" value="P-loop containing nucleotide triphosphate hydrolases"/>
    <property type="match status" value="2"/>
</dbReference>
<accession>A0A1M6AGZ0</accession>
<dbReference type="PROSITE" id="PS50045">
    <property type="entry name" value="SIGMA54_INTERACT_4"/>
    <property type="match status" value="1"/>
</dbReference>
<evidence type="ECO:0000259" key="3">
    <source>
        <dbReference type="PROSITE" id="PS50045"/>
    </source>
</evidence>
<dbReference type="InterPro" id="IPR002078">
    <property type="entry name" value="Sigma_54_int"/>
</dbReference>
<dbReference type="Proteomes" id="UP000183954">
    <property type="component" value="Unassembled WGS sequence"/>
</dbReference>
<protein>
    <submittedName>
        <fullName evidence="4">Sigma-54 interaction domain-containing protein</fullName>
    </submittedName>
</protein>
<reference evidence="5" key="1">
    <citation type="submission" date="2016-11" db="EMBL/GenBank/DDBJ databases">
        <authorList>
            <person name="Varghese N."/>
            <person name="Submissions S."/>
        </authorList>
    </citation>
    <scope>NUCLEOTIDE SEQUENCE [LARGE SCALE GENOMIC DNA]</scope>
    <source>
        <strain evidence="5">DSM 15449</strain>
    </source>
</reference>
<name>A0A1M6AGZ0_9FIRM</name>
<dbReference type="PANTHER" id="PTHR32071">
    <property type="entry name" value="TRANSCRIPTIONAL REGULATORY PROTEIN"/>
    <property type="match status" value="1"/>
</dbReference>
<evidence type="ECO:0000313" key="4">
    <source>
        <dbReference type="EMBL" id="SHI35682.1"/>
    </source>
</evidence>
<dbReference type="SUPFAM" id="SSF52540">
    <property type="entry name" value="P-loop containing nucleoside triphosphate hydrolases"/>
    <property type="match status" value="1"/>
</dbReference>
<dbReference type="Pfam" id="PF00158">
    <property type="entry name" value="Sigma54_activat"/>
    <property type="match status" value="1"/>
</dbReference>
<dbReference type="GO" id="GO:0006355">
    <property type="term" value="P:regulation of DNA-templated transcription"/>
    <property type="evidence" value="ECO:0007669"/>
    <property type="project" value="InterPro"/>
</dbReference>